<dbReference type="Proteomes" id="UP000601108">
    <property type="component" value="Unassembled WGS sequence"/>
</dbReference>
<reference evidence="1 2" key="1">
    <citation type="journal article" date="2014" name="Int. J. Syst. Evol. Microbiol.">
        <title>Complete genome sequence of Corynebacterium casei LMG S-19264T (=DSM 44701T), isolated from a smear-ripened cheese.</title>
        <authorList>
            <consortium name="US DOE Joint Genome Institute (JGI-PGF)"/>
            <person name="Walter F."/>
            <person name="Albersmeier A."/>
            <person name="Kalinowski J."/>
            <person name="Ruckert C."/>
        </authorList>
    </citation>
    <scope>NUCLEOTIDE SEQUENCE [LARGE SCALE GENOMIC DNA]</scope>
    <source>
        <strain evidence="1 2">KCTC 12285</strain>
    </source>
</reference>
<gene>
    <name evidence="1" type="ORF">GCM10007384_12030</name>
</gene>
<keyword evidence="2" id="KW-1185">Reference proteome</keyword>
<accession>A0A918JUU0</accession>
<name>A0A918JUU0_9FLAO</name>
<evidence type="ECO:0000313" key="2">
    <source>
        <dbReference type="Proteomes" id="UP000601108"/>
    </source>
</evidence>
<evidence type="ECO:0000313" key="1">
    <source>
        <dbReference type="EMBL" id="GGX11911.1"/>
    </source>
</evidence>
<dbReference type="Gene3D" id="2.60.40.2340">
    <property type="match status" value="2"/>
</dbReference>
<organism evidence="1 2">
    <name type="scientific">Aquimarina muelleri</name>
    <dbReference type="NCBI Taxonomy" id="279356"/>
    <lineage>
        <taxon>Bacteria</taxon>
        <taxon>Pseudomonadati</taxon>
        <taxon>Bacteroidota</taxon>
        <taxon>Flavobacteriia</taxon>
        <taxon>Flavobacteriales</taxon>
        <taxon>Flavobacteriaceae</taxon>
        <taxon>Aquimarina</taxon>
    </lineage>
</organism>
<dbReference type="AlphaFoldDB" id="A0A918JUU0"/>
<dbReference type="RefSeq" id="WP_027411653.1">
    <property type="nucleotide sequence ID" value="NZ_BMWS01000006.1"/>
</dbReference>
<sequence length="396" mass="44639">MLKKIWNLGKLFFLLILILTNSCKKDDDVQILSANNFITSFKLTSGGFTKNFEIKENKIEGSLPYTVDEMDISLEIVISDQATISPDPRTITTIKDPIDFVVTAEDGTKKSYTVEIKRELNSENSITLFEIKTAFFETEADINESNNTIQKRLLPNTDLQSLNPKIIISDRATISPDPKTISDYTNPVTYKVTAENGESKEYTIDLQLMNEEYVAQCDISNASKWFGGDDRVVPDYPEIGPRNVGTGQVIRLAKDTYPTKFGFLLREPFRSDQTNTQYMGDLELKLNIRDVNGVIVASKNVMINGPFAGGWIDFDLASLNLLLKKNTQYNFTYYLIDGEVLGVSSGSDANLNADSGICGSTGWSGESKKKNNTSLEDWEVWWSHEWHFNFRLEAKQ</sequence>
<evidence type="ECO:0008006" key="3">
    <source>
        <dbReference type="Google" id="ProtNLM"/>
    </source>
</evidence>
<proteinExistence type="predicted"/>
<comment type="caution">
    <text evidence="1">The sequence shown here is derived from an EMBL/GenBank/DDBJ whole genome shotgun (WGS) entry which is preliminary data.</text>
</comment>
<protein>
    <recommendedName>
        <fullName evidence="3">DUF5018 domain-containing protein</fullName>
    </recommendedName>
</protein>
<dbReference type="EMBL" id="BMWS01000006">
    <property type="protein sequence ID" value="GGX11911.1"/>
    <property type="molecule type" value="Genomic_DNA"/>
</dbReference>